<gene>
    <name evidence="7" type="ORF">SAMN05421867_10318</name>
</gene>
<comment type="similarity">
    <text evidence="2">Belongs to the FliS family.</text>
</comment>
<sequence>MYDPRSRYLADAVSTAGPAKLLTMLYDRLLLDLDRGEAALRLADRGAASRHLCHAQDIVTELMGSLDTREWEGGAQLMSVYAFVVDELVQANVRADADRVRRTRAVVAPLAAAWHEAAAIIARGSVPAQRPAAASESTPDRAPSSGLLGVG</sequence>
<keyword evidence="3" id="KW-0963">Cytoplasm</keyword>
<keyword evidence="7" id="KW-0282">Flagellum</keyword>
<evidence type="ECO:0000313" key="8">
    <source>
        <dbReference type="Proteomes" id="UP000199012"/>
    </source>
</evidence>
<dbReference type="SUPFAM" id="SSF101116">
    <property type="entry name" value="Flagellar export chaperone FliS"/>
    <property type="match status" value="1"/>
</dbReference>
<dbReference type="STRING" id="988821.SAMN05421867_10318"/>
<dbReference type="RefSeq" id="WP_090031022.1">
    <property type="nucleotide sequence ID" value="NZ_BONM01000002.1"/>
</dbReference>
<keyword evidence="4" id="KW-1005">Bacterial flagellum biogenesis</keyword>
<evidence type="ECO:0000256" key="6">
    <source>
        <dbReference type="SAM" id="MobiDB-lite"/>
    </source>
</evidence>
<dbReference type="GO" id="GO:0005829">
    <property type="term" value="C:cytosol"/>
    <property type="evidence" value="ECO:0007669"/>
    <property type="project" value="UniProtKB-SubCell"/>
</dbReference>
<evidence type="ECO:0000256" key="3">
    <source>
        <dbReference type="ARBA" id="ARBA00022490"/>
    </source>
</evidence>
<feature type="region of interest" description="Disordered" evidence="6">
    <location>
        <begin position="130"/>
        <end position="151"/>
    </location>
</feature>
<reference evidence="8" key="1">
    <citation type="submission" date="2016-10" db="EMBL/GenBank/DDBJ databases">
        <authorList>
            <person name="Varghese N."/>
            <person name="Submissions S."/>
        </authorList>
    </citation>
    <scope>NUCLEOTIDE SEQUENCE [LARGE SCALE GENOMIC DNA]</scope>
    <source>
        <strain evidence="8">CGMCC 4.6945</strain>
    </source>
</reference>
<dbReference type="EMBL" id="FOKA01000003">
    <property type="protein sequence ID" value="SFA88352.1"/>
    <property type="molecule type" value="Genomic_DNA"/>
</dbReference>
<comment type="subcellular location">
    <subcellularLocation>
        <location evidence="1">Cytoplasm</location>
        <location evidence="1">Cytosol</location>
    </subcellularLocation>
</comment>
<evidence type="ECO:0000256" key="1">
    <source>
        <dbReference type="ARBA" id="ARBA00004514"/>
    </source>
</evidence>
<dbReference type="AlphaFoldDB" id="A0A1I0WHY0"/>
<dbReference type="OrthoDB" id="3268516at2"/>
<keyword evidence="7" id="KW-0966">Cell projection</keyword>
<dbReference type="Proteomes" id="UP000199012">
    <property type="component" value="Unassembled WGS sequence"/>
</dbReference>
<dbReference type="GO" id="GO:0044780">
    <property type="term" value="P:bacterial-type flagellum assembly"/>
    <property type="evidence" value="ECO:0007669"/>
    <property type="project" value="InterPro"/>
</dbReference>
<dbReference type="CDD" id="cd16098">
    <property type="entry name" value="FliS"/>
    <property type="match status" value="1"/>
</dbReference>
<dbReference type="InterPro" id="IPR036584">
    <property type="entry name" value="FliS_sf"/>
</dbReference>
<accession>A0A1I0WHY0</accession>
<dbReference type="InterPro" id="IPR003713">
    <property type="entry name" value="FliS"/>
</dbReference>
<dbReference type="Pfam" id="PF02561">
    <property type="entry name" value="FliS"/>
    <property type="match status" value="1"/>
</dbReference>
<evidence type="ECO:0000256" key="4">
    <source>
        <dbReference type="ARBA" id="ARBA00022795"/>
    </source>
</evidence>
<keyword evidence="8" id="KW-1185">Reference proteome</keyword>
<keyword evidence="5" id="KW-0143">Chaperone</keyword>
<dbReference type="NCBIfam" id="TIGR00208">
    <property type="entry name" value="fliS"/>
    <property type="match status" value="1"/>
</dbReference>
<evidence type="ECO:0000313" key="7">
    <source>
        <dbReference type="EMBL" id="SFA88352.1"/>
    </source>
</evidence>
<dbReference type="PANTHER" id="PTHR34773:SF1">
    <property type="entry name" value="FLAGELLAR SECRETION CHAPERONE FLIS"/>
    <property type="match status" value="1"/>
</dbReference>
<dbReference type="Gene3D" id="1.20.120.340">
    <property type="entry name" value="Flagellar protein FliS"/>
    <property type="match status" value="1"/>
</dbReference>
<evidence type="ECO:0000256" key="5">
    <source>
        <dbReference type="ARBA" id="ARBA00023186"/>
    </source>
</evidence>
<proteinExistence type="inferred from homology"/>
<organism evidence="7 8">
    <name type="scientific">Cellulomonas marina</name>
    <dbReference type="NCBI Taxonomy" id="988821"/>
    <lineage>
        <taxon>Bacteria</taxon>
        <taxon>Bacillati</taxon>
        <taxon>Actinomycetota</taxon>
        <taxon>Actinomycetes</taxon>
        <taxon>Micrococcales</taxon>
        <taxon>Cellulomonadaceae</taxon>
        <taxon>Cellulomonas</taxon>
    </lineage>
</organism>
<dbReference type="PANTHER" id="PTHR34773">
    <property type="entry name" value="FLAGELLAR SECRETION CHAPERONE FLIS"/>
    <property type="match status" value="1"/>
</dbReference>
<name>A0A1I0WHY0_9CELL</name>
<keyword evidence="7" id="KW-0969">Cilium</keyword>
<protein>
    <submittedName>
        <fullName evidence="7">Flagellar protein FliS</fullName>
    </submittedName>
</protein>
<evidence type="ECO:0000256" key="2">
    <source>
        <dbReference type="ARBA" id="ARBA00008787"/>
    </source>
</evidence>
<dbReference type="GO" id="GO:0071973">
    <property type="term" value="P:bacterial-type flagellum-dependent cell motility"/>
    <property type="evidence" value="ECO:0007669"/>
    <property type="project" value="TreeGrafter"/>
</dbReference>